<sequence length="247" mass="24722">MGNSALAAGFWGLVGGCSLLIGAVIGLFVPTSKKVISAVMALGAGVLISSVAFELMDEAFRSGGFDAASIGLSLGAILFYVGDQIIEKKGGKHRKRSQGQQAGGSSTAILLGALMDGIPESIAIGVSLLKGGTVGVVMVVAVFLSNIPESLSSASGMQKAGHSRKFILLVWTAVVAISAASSLVGYLLLAGVSGNIIGGIQAFAAGAILTMLASTMMPEAFEEGGAIVGLITTAGFLVSFVLSKLQG</sequence>
<proteinExistence type="predicted"/>
<feature type="transmembrane region" description="Helical" evidence="1">
    <location>
        <begin position="6"/>
        <end position="28"/>
    </location>
</feature>
<keyword evidence="1" id="KW-0472">Membrane</keyword>
<evidence type="ECO:0000313" key="3">
    <source>
        <dbReference type="Proteomes" id="UP000515472"/>
    </source>
</evidence>
<dbReference type="Proteomes" id="UP000515472">
    <property type="component" value="Chromosome"/>
</dbReference>
<feature type="transmembrane region" description="Helical" evidence="1">
    <location>
        <begin position="166"/>
        <end position="189"/>
    </location>
</feature>
<dbReference type="EMBL" id="AP023213">
    <property type="protein sequence ID" value="BCG45557.1"/>
    <property type="molecule type" value="Genomic_DNA"/>
</dbReference>
<evidence type="ECO:0000256" key="1">
    <source>
        <dbReference type="SAM" id="Phobius"/>
    </source>
</evidence>
<feature type="transmembrane region" description="Helical" evidence="1">
    <location>
        <begin position="35"/>
        <end position="53"/>
    </location>
</feature>
<organism evidence="2 3">
    <name type="scientific">Citrifermentans bremense</name>
    <dbReference type="NCBI Taxonomy" id="60035"/>
    <lineage>
        <taxon>Bacteria</taxon>
        <taxon>Pseudomonadati</taxon>
        <taxon>Thermodesulfobacteriota</taxon>
        <taxon>Desulfuromonadia</taxon>
        <taxon>Geobacterales</taxon>
        <taxon>Geobacteraceae</taxon>
        <taxon>Citrifermentans</taxon>
    </lineage>
</organism>
<dbReference type="KEGG" id="gbn:GEOBRER4_03070"/>
<reference evidence="2 3" key="1">
    <citation type="submission" date="2020-06" db="EMBL/GenBank/DDBJ databases">
        <title>Interaction of electrochemicaly active bacteria, Geobacter bremensis R4 on different carbon anode.</title>
        <authorList>
            <person name="Meng L."/>
            <person name="Yoshida N."/>
        </authorList>
    </citation>
    <scope>NUCLEOTIDE SEQUENCE [LARGE SCALE GENOMIC DNA]</scope>
    <source>
        <strain evidence="2 3">R4</strain>
    </source>
</reference>
<feature type="transmembrane region" description="Helical" evidence="1">
    <location>
        <begin position="225"/>
        <end position="242"/>
    </location>
</feature>
<accession>A0A6S6LUE0</accession>
<protein>
    <submittedName>
        <fullName evidence="2">Integral membrane protein</fullName>
    </submittedName>
</protein>
<dbReference type="RefSeq" id="WP_185243947.1">
    <property type="nucleotide sequence ID" value="NZ_AP023213.1"/>
</dbReference>
<keyword evidence="1" id="KW-0812">Transmembrane</keyword>
<gene>
    <name evidence="2" type="ORF">GEOBRER4_n0313</name>
</gene>
<keyword evidence="1" id="KW-1133">Transmembrane helix</keyword>
<keyword evidence="3" id="KW-1185">Reference proteome</keyword>
<name>A0A6S6LUE0_9BACT</name>
<dbReference type="AlphaFoldDB" id="A0A6S6LUE0"/>
<feature type="transmembrane region" description="Helical" evidence="1">
    <location>
        <begin position="195"/>
        <end position="213"/>
    </location>
</feature>
<feature type="transmembrane region" description="Helical" evidence="1">
    <location>
        <begin position="124"/>
        <end position="145"/>
    </location>
</feature>
<evidence type="ECO:0000313" key="2">
    <source>
        <dbReference type="EMBL" id="BCG45557.1"/>
    </source>
</evidence>
<feature type="transmembrane region" description="Helical" evidence="1">
    <location>
        <begin position="59"/>
        <end position="81"/>
    </location>
</feature>